<dbReference type="Proteomes" id="UP000324222">
    <property type="component" value="Unassembled WGS sequence"/>
</dbReference>
<reference evidence="2 3" key="1">
    <citation type="submission" date="2019-05" db="EMBL/GenBank/DDBJ databases">
        <title>Another draft genome of Portunus trituberculatus and its Hox gene families provides insights of decapod evolution.</title>
        <authorList>
            <person name="Jeong J.-H."/>
            <person name="Song I."/>
            <person name="Kim S."/>
            <person name="Choi T."/>
            <person name="Kim D."/>
            <person name="Ryu S."/>
            <person name="Kim W."/>
        </authorList>
    </citation>
    <scope>NUCLEOTIDE SEQUENCE [LARGE SCALE GENOMIC DNA]</scope>
    <source>
        <tissue evidence="2">Muscle</tissue>
    </source>
</reference>
<organism evidence="2 3">
    <name type="scientific">Portunus trituberculatus</name>
    <name type="common">Swimming crab</name>
    <name type="synonym">Neptunus trituberculatus</name>
    <dbReference type="NCBI Taxonomy" id="210409"/>
    <lineage>
        <taxon>Eukaryota</taxon>
        <taxon>Metazoa</taxon>
        <taxon>Ecdysozoa</taxon>
        <taxon>Arthropoda</taxon>
        <taxon>Crustacea</taxon>
        <taxon>Multicrustacea</taxon>
        <taxon>Malacostraca</taxon>
        <taxon>Eumalacostraca</taxon>
        <taxon>Eucarida</taxon>
        <taxon>Decapoda</taxon>
        <taxon>Pleocyemata</taxon>
        <taxon>Brachyura</taxon>
        <taxon>Eubrachyura</taxon>
        <taxon>Portunoidea</taxon>
        <taxon>Portunidae</taxon>
        <taxon>Portuninae</taxon>
        <taxon>Portunus</taxon>
    </lineage>
</organism>
<accession>A0A5B7IN30</accession>
<evidence type="ECO:0000313" key="3">
    <source>
        <dbReference type="Proteomes" id="UP000324222"/>
    </source>
</evidence>
<evidence type="ECO:0000256" key="1">
    <source>
        <dbReference type="SAM" id="Phobius"/>
    </source>
</evidence>
<dbReference type="EMBL" id="VSRR010061334">
    <property type="protein sequence ID" value="MPC83036.1"/>
    <property type="molecule type" value="Genomic_DNA"/>
</dbReference>
<keyword evidence="1" id="KW-0812">Transmembrane</keyword>
<keyword evidence="1" id="KW-1133">Transmembrane helix</keyword>
<keyword evidence="3" id="KW-1185">Reference proteome</keyword>
<name>A0A5B7IN30_PORTR</name>
<proteinExistence type="predicted"/>
<gene>
    <name evidence="2" type="ORF">E2C01_077726</name>
</gene>
<dbReference type="AlphaFoldDB" id="A0A5B7IN30"/>
<keyword evidence="1" id="KW-0472">Membrane</keyword>
<protein>
    <submittedName>
        <fullName evidence="2">Uncharacterized protein</fullName>
    </submittedName>
</protein>
<comment type="caution">
    <text evidence="2">The sequence shown here is derived from an EMBL/GenBank/DDBJ whole genome shotgun (WGS) entry which is preliminary data.</text>
</comment>
<feature type="transmembrane region" description="Helical" evidence="1">
    <location>
        <begin position="25"/>
        <end position="51"/>
    </location>
</feature>
<evidence type="ECO:0000313" key="2">
    <source>
        <dbReference type="EMBL" id="MPC83036.1"/>
    </source>
</evidence>
<sequence>MCVGVTRGGVTGTLFSAAAPMMSHIATGLGVLGSSLITVRCTAVWLVGLLVQVKHLRHSLSALTTRTFPVTRKHTPPPTPPQTRYLYGFKYTQSI</sequence>